<dbReference type="Proteomes" id="UP000612456">
    <property type="component" value="Unassembled WGS sequence"/>
</dbReference>
<evidence type="ECO:0000313" key="1">
    <source>
        <dbReference type="EMBL" id="GGD55409.1"/>
    </source>
</evidence>
<keyword evidence="2" id="KW-1185">Reference proteome</keyword>
<reference evidence="1" key="2">
    <citation type="submission" date="2020-09" db="EMBL/GenBank/DDBJ databases">
        <authorList>
            <person name="Sun Q."/>
            <person name="Zhou Y."/>
        </authorList>
    </citation>
    <scope>NUCLEOTIDE SEQUENCE</scope>
    <source>
        <strain evidence="1">CGMCC 1.15178</strain>
    </source>
</reference>
<gene>
    <name evidence="1" type="ORF">GCM10010911_11340</name>
</gene>
<dbReference type="EMBL" id="BMHP01000001">
    <property type="protein sequence ID" value="GGD55409.1"/>
    <property type="molecule type" value="Genomic_DNA"/>
</dbReference>
<name>A0A916YR28_9BACL</name>
<accession>A0A916YR28</accession>
<comment type="caution">
    <text evidence="1">The sequence shown here is derived from an EMBL/GenBank/DDBJ whole genome shotgun (WGS) entry which is preliminary data.</text>
</comment>
<evidence type="ECO:0000313" key="2">
    <source>
        <dbReference type="Proteomes" id="UP000612456"/>
    </source>
</evidence>
<dbReference type="AlphaFoldDB" id="A0A916YR28"/>
<proteinExistence type="predicted"/>
<sequence length="49" mass="5733">MKLKQRTECAAPLDFINNKYSTHVECLLTLDPHTNVSEYNVTESFMWGR</sequence>
<reference evidence="1" key="1">
    <citation type="journal article" date="2014" name="Int. J. Syst. Evol. Microbiol.">
        <title>Complete genome sequence of Corynebacterium casei LMG S-19264T (=DSM 44701T), isolated from a smear-ripened cheese.</title>
        <authorList>
            <consortium name="US DOE Joint Genome Institute (JGI-PGF)"/>
            <person name="Walter F."/>
            <person name="Albersmeier A."/>
            <person name="Kalinowski J."/>
            <person name="Ruckert C."/>
        </authorList>
    </citation>
    <scope>NUCLEOTIDE SEQUENCE</scope>
    <source>
        <strain evidence="1">CGMCC 1.15178</strain>
    </source>
</reference>
<protein>
    <submittedName>
        <fullName evidence="1">Uncharacterized protein</fullName>
    </submittedName>
</protein>
<organism evidence="1 2">
    <name type="scientific">Paenibacillus nasutitermitis</name>
    <dbReference type="NCBI Taxonomy" id="1652958"/>
    <lineage>
        <taxon>Bacteria</taxon>
        <taxon>Bacillati</taxon>
        <taxon>Bacillota</taxon>
        <taxon>Bacilli</taxon>
        <taxon>Bacillales</taxon>
        <taxon>Paenibacillaceae</taxon>
        <taxon>Paenibacillus</taxon>
    </lineage>
</organism>